<evidence type="ECO:0000313" key="3">
    <source>
        <dbReference type="Proteomes" id="UP000018948"/>
    </source>
</evidence>
<dbReference type="InterPro" id="IPR041577">
    <property type="entry name" value="RT_RNaseH_2"/>
</dbReference>
<comment type="caution">
    <text evidence="2">The sequence shown here is derived from an EMBL/GenBank/DDBJ whole genome shotgun (WGS) entry which is preliminary data.</text>
</comment>
<dbReference type="Proteomes" id="UP000018948">
    <property type="component" value="Unassembled WGS sequence"/>
</dbReference>
<proteinExistence type="predicted"/>
<protein>
    <recommendedName>
        <fullName evidence="1">Reverse transcriptase/retrotransposon-derived protein RNase H-like domain-containing protein</fullName>
    </recommendedName>
</protein>
<reference evidence="2 3" key="1">
    <citation type="submission" date="2013-11" db="EMBL/GenBank/DDBJ databases">
        <title>The Genome Sequence of Phytophthora parasitica P10297.</title>
        <authorList>
            <consortium name="The Broad Institute Genomics Platform"/>
            <person name="Russ C."/>
            <person name="Tyler B."/>
            <person name="Panabieres F."/>
            <person name="Shan W."/>
            <person name="Tripathy S."/>
            <person name="Grunwald N."/>
            <person name="Machado M."/>
            <person name="Johnson C.S."/>
            <person name="Walker B."/>
            <person name="Young S.K."/>
            <person name="Zeng Q."/>
            <person name="Gargeya S."/>
            <person name="Fitzgerald M."/>
            <person name="Haas B."/>
            <person name="Abouelleil A."/>
            <person name="Allen A.W."/>
            <person name="Alvarado L."/>
            <person name="Arachchi H.M."/>
            <person name="Berlin A.M."/>
            <person name="Chapman S.B."/>
            <person name="Gainer-Dewar J."/>
            <person name="Goldberg J."/>
            <person name="Griggs A."/>
            <person name="Gujja S."/>
            <person name="Hansen M."/>
            <person name="Howarth C."/>
            <person name="Imamovic A."/>
            <person name="Ireland A."/>
            <person name="Larimer J."/>
            <person name="McCowan C."/>
            <person name="Murphy C."/>
            <person name="Pearson M."/>
            <person name="Poon T.W."/>
            <person name="Priest M."/>
            <person name="Roberts A."/>
            <person name="Saif S."/>
            <person name="Shea T."/>
            <person name="Sisk P."/>
            <person name="Sykes S."/>
            <person name="Wortman J."/>
            <person name="Nusbaum C."/>
            <person name="Birren B."/>
        </authorList>
    </citation>
    <scope>NUCLEOTIDE SEQUENCE [LARGE SCALE GENOMIC DNA]</scope>
    <source>
        <strain evidence="2 3">P10297</strain>
    </source>
</reference>
<dbReference type="EMBL" id="ANIY01002708">
    <property type="protein sequence ID" value="ETP39448.1"/>
    <property type="molecule type" value="Genomic_DNA"/>
</dbReference>
<dbReference type="Pfam" id="PF17919">
    <property type="entry name" value="RT_RNaseH_2"/>
    <property type="match status" value="1"/>
</dbReference>
<sequence>MTSLKAKFVWTSTENEALEGINKALAEAILLSFPDFSKPFDIYADASGKQLSGLIQHEVLLVGHGENDS</sequence>
<evidence type="ECO:0000313" key="2">
    <source>
        <dbReference type="EMBL" id="ETP39448.1"/>
    </source>
</evidence>
<gene>
    <name evidence="2" type="ORF">F442_13089</name>
</gene>
<dbReference type="InterPro" id="IPR043502">
    <property type="entry name" value="DNA/RNA_pol_sf"/>
</dbReference>
<dbReference type="AlphaFoldDB" id="W2YWP7"/>
<organism evidence="2 3">
    <name type="scientific">Phytophthora nicotianae P10297</name>
    <dbReference type="NCBI Taxonomy" id="1317064"/>
    <lineage>
        <taxon>Eukaryota</taxon>
        <taxon>Sar</taxon>
        <taxon>Stramenopiles</taxon>
        <taxon>Oomycota</taxon>
        <taxon>Peronosporomycetes</taxon>
        <taxon>Peronosporales</taxon>
        <taxon>Peronosporaceae</taxon>
        <taxon>Phytophthora</taxon>
    </lineage>
</organism>
<accession>W2YWP7</accession>
<feature type="domain" description="Reverse transcriptase/retrotransposon-derived protein RNase H-like" evidence="1">
    <location>
        <begin position="10"/>
        <end position="57"/>
    </location>
</feature>
<evidence type="ECO:0000259" key="1">
    <source>
        <dbReference type="Pfam" id="PF17919"/>
    </source>
</evidence>
<dbReference type="SUPFAM" id="SSF56672">
    <property type="entry name" value="DNA/RNA polymerases"/>
    <property type="match status" value="1"/>
</dbReference>
<name>W2YWP7_PHYNI</name>